<dbReference type="OrthoDB" id="5871947at2759"/>
<evidence type="ECO:0000256" key="10">
    <source>
        <dbReference type="RuleBase" id="RU363110"/>
    </source>
</evidence>
<evidence type="ECO:0000313" key="11">
    <source>
        <dbReference type="EMBL" id="CAD2197121.1"/>
    </source>
</evidence>
<proteinExistence type="inferred from homology"/>
<evidence type="ECO:0000256" key="7">
    <source>
        <dbReference type="ARBA" id="ARBA00022824"/>
    </source>
</evidence>
<evidence type="ECO:0000256" key="1">
    <source>
        <dbReference type="ARBA" id="ARBA00004477"/>
    </source>
</evidence>
<keyword evidence="7 10" id="KW-0256">Endoplasmic reticulum</keyword>
<comment type="caution">
    <text evidence="11">The sequence shown here is derived from an EMBL/GenBank/DDBJ whole genome shotgun (WGS) entry which is preliminary data.</text>
</comment>
<feature type="transmembrane region" description="Helical" evidence="10">
    <location>
        <begin position="20"/>
        <end position="38"/>
    </location>
</feature>
<evidence type="ECO:0000313" key="12">
    <source>
        <dbReference type="Proteomes" id="UP000580250"/>
    </source>
</evidence>
<keyword evidence="6 10" id="KW-0812">Transmembrane</keyword>
<comment type="subcellular location">
    <subcellularLocation>
        <location evidence="1 10">Endoplasmic reticulum membrane</location>
        <topology evidence="1 10">Multi-pass membrane protein</topology>
    </subcellularLocation>
</comment>
<dbReference type="Pfam" id="PF03155">
    <property type="entry name" value="Alg6_Alg8"/>
    <property type="match status" value="1"/>
</dbReference>
<reference evidence="11 12" key="1">
    <citation type="submission" date="2020-08" db="EMBL/GenBank/DDBJ databases">
        <authorList>
            <person name="Koutsovoulos G."/>
            <person name="Danchin GJ E."/>
        </authorList>
    </citation>
    <scope>NUCLEOTIDE SEQUENCE [LARGE SCALE GENOMIC DNA]</scope>
</reference>
<keyword evidence="5 10" id="KW-0808">Transferase</keyword>
<evidence type="ECO:0000256" key="2">
    <source>
        <dbReference type="ARBA" id="ARBA00004922"/>
    </source>
</evidence>
<dbReference type="PANTHER" id="PTHR12413">
    <property type="entry name" value="DOLICHYL GLYCOSYLTRANSFERASE"/>
    <property type="match status" value="1"/>
</dbReference>
<keyword evidence="9 10" id="KW-0472">Membrane</keyword>
<dbReference type="GO" id="GO:0042283">
    <property type="term" value="F:dolichyl pyrophosphate Glc1Man9GlcNAc2 alpha-1,3-glucosyltransferase activity"/>
    <property type="evidence" value="ECO:0007669"/>
    <property type="project" value="TreeGrafter"/>
</dbReference>
<dbReference type="GO" id="GO:0005789">
    <property type="term" value="C:endoplasmic reticulum membrane"/>
    <property type="evidence" value="ECO:0007669"/>
    <property type="project" value="UniProtKB-SubCell"/>
</dbReference>
<keyword evidence="4 10" id="KW-0328">Glycosyltransferase</keyword>
<protein>
    <recommendedName>
        <fullName evidence="10">Alpha-1,3-glucosyltransferase</fullName>
        <ecNumber evidence="10">2.4.1.-</ecNumber>
    </recommendedName>
</protein>
<evidence type="ECO:0000256" key="4">
    <source>
        <dbReference type="ARBA" id="ARBA00022676"/>
    </source>
</evidence>
<evidence type="ECO:0000256" key="6">
    <source>
        <dbReference type="ARBA" id="ARBA00022692"/>
    </source>
</evidence>
<comment type="pathway">
    <text evidence="2 10">Protein modification; protein glycosylation.</text>
</comment>
<accession>A0A6V7XCR0</accession>
<dbReference type="EMBL" id="CAJEWN010001396">
    <property type="protein sequence ID" value="CAD2197121.1"/>
    <property type="molecule type" value="Genomic_DNA"/>
</dbReference>
<dbReference type="PANTHER" id="PTHR12413:SF2">
    <property type="entry name" value="DOLICHYL PYROPHOSPHATE GLC1MAN9GLCNAC2 ALPHA-1,3-GLUCOSYLTRANSFERASE-RELATED"/>
    <property type="match status" value="1"/>
</dbReference>
<comment type="similarity">
    <text evidence="3 10">Belongs to the ALG6/ALG8 glucosyltransferase family.</text>
</comment>
<dbReference type="UniPathway" id="UPA00378"/>
<evidence type="ECO:0000256" key="3">
    <source>
        <dbReference type="ARBA" id="ARBA00008715"/>
    </source>
</evidence>
<organism evidence="11 12">
    <name type="scientific">Meloidogyne enterolobii</name>
    <name type="common">Root-knot nematode worm</name>
    <name type="synonym">Meloidogyne mayaguensis</name>
    <dbReference type="NCBI Taxonomy" id="390850"/>
    <lineage>
        <taxon>Eukaryota</taxon>
        <taxon>Metazoa</taxon>
        <taxon>Ecdysozoa</taxon>
        <taxon>Nematoda</taxon>
        <taxon>Chromadorea</taxon>
        <taxon>Rhabditida</taxon>
        <taxon>Tylenchina</taxon>
        <taxon>Tylenchomorpha</taxon>
        <taxon>Tylenchoidea</taxon>
        <taxon>Meloidogynidae</taxon>
        <taxon>Meloidogyninae</taxon>
        <taxon>Meloidogyne</taxon>
    </lineage>
</organism>
<sequence length="116" mass="13661">MGITNTQGNGCFSMLGDSRVWLIFGFVVSVKFMLINSYHSTDFEVHRNWMSIVYNLPLGHWYHSQISKWTLDYPPFFAYFEWVLAKLASLIDPNILTLGRKNIFQHLHFIFKELVL</sequence>
<comment type="caution">
    <text evidence="10">Lacks conserved residue(s) required for the propagation of feature annotation.</text>
</comment>
<dbReference type="EC" id="2.4.1.-" evidence="10"/>
<dbReference type="InterPro" id="IPR004856">
    <property type="entry name" value="Glyco_trans_ALG6/ALG8"/>
</dbReference>
<dbReference type="AlphaFoldDB" id="A0A6V7XCR0"/>
<keyword evidence="8 10" id="KW-1133">Transmembrane helix</keyword>
<name>A0A6V7XCR0_MELEN</name>
<gene>
    <name evidence="11" type="ORF">MENT_LOCUS50339</name>
</gene>
<dbReference type="GO" id="GO:0006487">
    <property type="term" value="P:protein N-linked glycosylation"/>
    <property type="evidence" value="ECO:0007669"/>
    <property type="project" value="TreeGrafter"/>
</dbReference>
<evidence type="ECO:0000256" key="8">
    <source>
        <dbReference type="ARBA" id="ARBA00022989"/>
    </source>
</evidence>
<evidence type="ECO:0000256" key="5">
    <source>
        <dbReference type="ARBA" id="ARBA00022679"/>
    </source>
</evidence>
<dbReference type="Proteomes" id="UP000580250">
    <property type="component" value="Unassembled WGS sequence"/>
</dbReference>
<evidence type="ECO:0000256" key="9">
    <source>
        <dbReference type="ARBA" id="ARBA00023136"/>
    </source>
</evidence>